<evidence type="ECO:0000313" key="1">
    <source>
        <dbReference type="EMBL" id="SUM30886.1"/>
    </source>
</evidence>
<sequence>MWSQDFVSGLGKYLAYGLLDIREIINDLLEDYESDEKNYEAFIREVLFREFYYVLMTQYPETATKSFSEKISKHAMVV</sequence>
<dbReference type="EMBL" id="UHDK01000001">
    <property type="protein sequence ID" value="SUM30886.1"/>
    <property type="molecule type" value="Genomic_DNA"/>
</dbReference>
<dbReference type="STRING" id="1293.SH09_01495"/>
<dbReference type="AlphaFoldDB" id="A0A380FC21"/>
<dbReference type="Gene3D" id="1.25.40.80">
    <property type="match status" value="1"/>
</dbReference>
<protein>
    <submittedName>
        <fullName evidence="1">Deoxyribodipyrimidine photo-lyase</fullName>
    </submittedName>
</protein>
<evidence type="ECO:0000313" key="2">
    <source>
        <dbReference type="Proteomes" id="UP000255277"/>
    </source>
</evidence>
<gene>
    <name evidence="1" type="ORF">NCTC12195_00287</name>
</gene>
<dbReference type="InterPro" id="IPR036134">
    <property type="entry name" value="Crypto/Photolyase_FAD-like_sf"/>
</dbReference>
<dbReference type="SUPFAM" id="SSF48173">
    <property type="entry name" value="Cryptochrome/photolyase FAD-binding domain"/>
    <property type="match status" value="1"/>
</dbReference>
<dbReference type="GO" id="GO:0016829">
    <property type="term" value="F:lyase activity"/>
    <property type="evidence" value="ECO:0007669"/>
    <property type="project" value="UniProtKB-KW"/>
</dbReference>
<organism evidence="1 2">
    <name type="scientific">Staphylococcus gallinarum</name>
    <dbReference type="NCBI Taxonomy" id="1293"/>
    <lineage>
        <taxon>Bacteria</taxon>
        <taxon>Bacillati</taxon>
        <taxon>Bacillota</taxon>
        <taxon>Bacilli</taxon>
        <taxon>Bacillales</taxon>
        <taxon>Staphylococcaceae</taxon>
        <taxon>Staphylococcus</taxon>
    </lineage>
</organism>
<dbReference type="Proteomes" id="UP000255277">
    <property type="component" value="Unassembled WGS sequence"/>
</dbReference>
<keyword evidence="1" id="KW-0456">Lyase</keyword>
<accession>A0A380FC21</accession>
<reference evidence="1 2" key="1">
    <citation type="submission" date="2018-06" db="EMBL/GenBank/DDBJ databases">
        <authorList>
            <consortium name="Pathogen Informatics"/>
            <person name="Doyle S."/>
        </authorList>
    </citation>
    <scope>NUCLEOTIDE SEQUENCE [LARGE SCALE GENOMIC DNA]</scope>
    <source>
        <strain evidence="1 2">NCTC12195</strain>
    </source>
</reference>
<proteinExistence type="predicted"/>
<name>A0A380FC21_STAGA</name>